<protein>
    <submittedName>
        <fullName evidence="2">DUF4975 domain-containing protein</fullName>
    </submittedName>
</protein>
<evidence type="ECO:0000313" key="3">
    <source>
        <dbReference type="Proteomes" id="UP000436047"/>
    </source>
</evidence>
<reference evidence="2 3" key="1">
    <citation type="submission" date="2019-08" db="EMBL/GenBank/DDBJ databases">
        <title>In-depth cultivation of the pig gut microbiome towards novel bacterial diversity and tailored functional studies.</title>
        <authorList>
            <person name="Wylensek D."/>
            <person name="Hitch T.C.A."/>
            <person name="Clavel T."/>
        </authorList>
    </citation>
    <scope>NUCLEOTIDE SEQUENCE [LARGE SCALE GENOMIC DNA]</scope>
    <source>
        <strain evidence="2 3">WCA-389-WT-23B</strain>
    </source>
</reference>
<organism evidence="2 3">
    <name type="scientific">Eisenbergiella porci</name>
    <dbReference type="NCBI Taxonomy" id="2652274"/>
    <lineage>
        <taxon>Bacteria</taxon>
        <taxon>Bacillati</taxon>
        <taxon>Bacillota</taxon>
        <taxon>Clostridia</taxon>
        <taxon>Lachnospirales</taxon>
        <taxon>Lachnospiraceae</taxon>
        <taxon>Eisenbergiella</taxon>
    </lineage>
</organism>
<dbReference type="Pfam" id="PF08244">
    <property type="entry name" value="Glyco_hydro_32C"/>
    <property type="match status" value="1"/>
</dbReference>
<dbReference type="AlphaFoldDB" id="A0A6N7W4A1"/>
<evidence type="ECO:0000259" key="1">
    <source>
        <dbReference type="Pfam" id="PF08244"/>
    </source>
</evidence>
<dbReference type="Gene3D" id="2.60.120.560">
    <property type="entry name" value="Exo-inulinase, domain 1"/>
    <property type="match status" value="1"/>
</dbReference>
<dbReference type="InterPro" id="IPR013189">
    <property type="entry name" value="Glyco_hydro_32_C"/>
</dbReference>
<dbReference type="EMBL" id="VUMI01000031">
    <property type="protein sequence ID" value="MSS90079.1"/>
    <property type="molecule type" value="Genomic_DNA"/>
</dbReference>
<gene>
    <name evidence="2" type="ORF">FYJ45_17885</name>
</gene>
<sequence>MLLMQQLPERCLINVQMKVQGAQQAGVILHADEDMKEGYYLYVEPERKRLVYRSWLRMSEGGGKTFPYDVEMETPIRDTGDGSYHMEIVTEGSIGVVYVNDEAALSFRMYDFKDRRLSLFSFGKTVFESVSMSVMERYPENKEEIRCE</sequence>
<name>A0A6N7W4A1_9FIRM</name>
<accession>A0A6N7W4A1</accession>
<comment type="caution">
    <text evidence="2">The sequence shown here is derived from an EMBL/GenBank/DDBJ whole genome shotgun (WGS) entry which is preliminary data.</text>
</comment>
<dbReference type="Proteomes" id="UP000436047">
    <property type="component" value="Unassembled WGS sequence"/>
</dbReference>
<keyword evidence="3" id="KW-1185">Reference proteome</keyword>
<feature type="domain" description="Glycosyl hydrolase family 32 C-terminal" evidence="1">
    <location>
        <begin position="14"/>
        <end position="131"/>
    </location>
</feature>
<evidence type="ECO:0000313" key="2">
    <source>
        <dbReference type="EMBL" id="MSS90079.1"/>
    </source>
</evidence>
<proteinExistence type="predicted"/>